<protein>
    <submittedName>
        <fullName evidence="1">Uncharacterized protein</fullName>
    </submittedName>
</protein>
<reference evidence="1 2" key="1">
    <citation type="journal article" date="2013" name="PLoS ONE">
        <title>Assembly-driven community genomics of a hypersaline microbial ecosystem.</title>
        <authorList>
            <person name="Podell S."/>
            <person name="Ugalde J.A."/>
            <person name="Narasingarao P."/>
            <person name="Banfield J.F."/>
            <person name="Heidelberg K.B."/>
            <person name="Allen E.E."/>
        </authorList>
    </citation>
    <scope>NUCLEOTIDE SEQUENCE [LARGE SCALE GENOMIC DNA]</scope>
    <source>
        <strain evidence="2">J07HQW2</strain>
    </source>
</reference>
<dbReference type="EMBL" id="KE356561">
    <property type="protein sequence ID" value="ERG94058.1"/>
    <property type="molecule type" value="Genomic_DNA"/>
</dbReference>
<dbReference type="AlphaFoldDB" id="U1NBN1"/>
<evidence type="ECO:0000313" key="2">
    <source>
        <dbReference type="Proteomes" id="UP000030710"/>
    </source>
</evidence>
<dbReference type="HOGENOM" id="CLU_2695685_0_0_2"/>
<accession>U1NBN1</accession>
<dbReference type="STRING" id="1238425.J07HQW2_00492"/>
<sequence>MLCIESTEPENVIVKIGEINVEYLGVCPQEHHRHVRFGEDTKIPFQNLMSHIALFQEIAEPTNTEYSNSYDRH</sequence>
<evidence type="ECO:0000313" key="1">
    <source>
        <dbReference type="EMBL" id="ERG94058.1"/>
    </source>
</evidence>
<organism evidence="1 2">
    <name type="scientific">Haloquadratum walsbyi J07HQW2</name>
    <dbReference type="NCBI Taxonomy" id="1238425"/>
    <lineage>
        <taxon>Archaea</taxon>
        <taxon>Methanobacteriati</taxon>
        <taxon>Methanobacteriota</taxon>
        <taxon>Stenosarchaea group</taxon>
        <taxon>Halobacteria</taxon>
        <taxon>Halobacteriales</taxon>
        <taxon>Haloferacaceae</taxon>
        <taxon>Haloquadratum</taxon>
    </lineage>
</organism>
<name>U1NBN1_9EURY</name>
<proteinExistence type="predicted"/>
<gene>
    <name evidence="1" type="ORF">J07HQW2_00492</name>
</gene>
<dbReference type="Proteomes" id="UP000030710">
    <property type="component" value="Unassembled WGS sequence"/>
</dbReference>